<feature type="repeat" description="TPR" evidence="1">
    <location>
        <begin position="1289"/>
        <end position="1322"/>
    </location>
</feature>
<dbReference type="SMART" id="SM00028">
    <property type="entry name" value="TPR"/>
    <property type="match status" value="15"/>
</dbReference>
<sequence length="2164" mass="244917">MKEIYSAQSRFKELIEYDDSILEAHRGYIKCAAVLGQIDNILPDYNKRIKQNPSDAAAIYSAALCLTYYEDKQSLEKAEKLLLQAIELDKNQEYFYQTLGYVIENLETVYKKTGNLKVSLESALEAYKTAWFLNDNKNNPENAANLLLNMGNVCFLLGQFDKALAYYNHRIEITESFEDENTEIMFYRHLGTAAFQSQSSEKAIKAFNKVIDLIDSRINPLAASDSFELINRFITDRIISPALKPDLKTGQRDLRQQSLIKQAKYLAVNQSEIYRQVTDITRAVSPVLKLELSLEPESQWTSYRDKIKILIKKQKDIFHQVYLVQEKNQNSGLGIDEVKQTLAALAARVESSLNFPEHLIQLKAEMIDRLGLAYQEDGKWEKAVNCFEKVFQVNKELGLDKNLAVNKRSSAYNKYQMAENLSGLAKKDMLEASLKDFLHVLDLIKTNGVPDKNKSRAGHQKDTNSLNTGVFNISLQQSLTRDNKTQAAFGFSEDQEIRLAKAFISRINTELGDLIPAEAAIKEQLAQYPENTPIAENDKYGVALLYHRAGHLSFARGKTARAFEQFYFSAKLSLQMENPVSSGINVSNTAHVLLQIPADTPDYLKYKNQVEALDTAAGSLLLKSADTAGAFAAAEYYNKMGVYYSSLKPDFKENPAQKASRFRFLQKAGIHFTRGINLLEKENPQDNPKYLNLLSMLYLNMAYTALNFGESESAKEHFKTALKYSLHGRFPEIQWRAYAGLGLMDKALESLEKITLFRAGCKKGEILNIFGEKVIELVNSGRIEEAFNLGEKLSELERFNYLAQFTGLAESESLYRSLYPNLKQISGLREKLSSALKEDQDYLKSRLEQELLFVKAKMGKDLENLPDVLRLMLKDQGLEQVLMLLGAGAAAQAAAKNFNPEYDRLIEEYHKIRKQGIASRPENRHSDIFAFLGPEPYEAVDIMENMDPGKTMIRLLKIQDQPNQRILVFYLTPDDLKAEIIDQPDKIPFLEQEADQDFYEKYYVVYENPEELPGYMAKSCALSGSHFMRSVINKKPFKTSLLCLAQPFLDFSDKELIQKIQGINTLILPGKVSRTASIPVRTGNIPEKFISLETDNGRQINAAGLFAQASNLSLAIMENAEKEDSYILGHMTSLYQCPSLMICDIEPVINPDDNEFLKTFLKSYPETTAFNALQTSENQASDNKTRFLLGYRGMNMEESLAFASDNFIQYIKQGQAAYKQGESGYALIMFENAIMIANEIREFNKYLINLFEYARESAYKAGDYKKSLEYAQKSLDLIEAQKPDSENHAEAVLKLGLIHARMENYEQAMPLLEEAVEIMTALELGPRLISALEESGIVLENAAEYEQAAGRFQSAASLSETLMKDSLLARQFEHLGRIYDMRLSSYAAALQNYQKALEIYQDMEEVPGTAQSLLNIGRAYRLLGNFPKADQFYAKALETIEPLKISNPGLFPEISAKIIIEQANNAWYQGRYQEAFEFQQKAYSISKNHDLALLEIITLNTSGLIWWTLGDQEKALFELNKALEKARDFNKRKDEIATCLNNIGLVYRETGQYEKAVEKFDSALVIDKKIKSRWAIAYDLRNKAIALLLSGRASEALPLFQAAAKETREIGNRINEAKSLLGLGQANAVLGNTLEAKTALNKALDLSKSMFIRETWWRTLFELAKLEQNKAEAEKILYQAVNVIEDMRAEIKIEQLRDNFITNKMEVYETLAVLLADMGKVSESFEIAERSRARNFIDILGNHQLKLNNNIDQELLEKQAKIRDRIKELESLAADTSSTAAGSSDTKALEIYKQSTLNMIESLKNDLKNLNLGIQAKNPQMASLVSVEPVKVSDIYKLMKPGLVLISYYVLPQELFCWRISSQDIKLFRIPIDINSLSSDILDFRTMIQNLEPLEDMSEKLSSIILKPIISDLEDIEILGIIPHKMLHYLSFAALAYENDYLVDHTPLFYLPSASILDITLSRRLNNKNTKVLAIGNPDLEDPVFDLPFSEHEVASIQWNFPDITTKTRKDASEAWLSENIEKFGIIHLASHGEFDPVNPLFSAVRLAKHGKSDGNLEAREVFGLNINADMVVLSACQTGLGKITRGDDVIGLNRSFLYAGTHTIISSLWRVSDISSAILLKQFYRHYTKYDKAASLRKAVLDVKNQYPHPGYWGAFTLVGDFK</sequence>
<dbReference type="SUPFAM" id="SSF81901">
    <property type="entry name" value="HCP-like"/>
    <property type="match status" value="1"/>
</dbReference>
<dbReference type="InterPro" id="IPR019734">
    <property type="entry name" value="TPR_rpt"/>
</dbReference>
<organism evidence="3 4">
    <name type="scientific">Desulfonema limicola</name>
    <dbReference type="NCBI Taxonomy" id="45656"/>
    <lineage>
        <taxon>Bacteria</taxon>
        <taxon>Pseudomonadati</taxon>
        <taxon>Thermodesulfobacteriota</taxon>
        <taxon>Desulfobacteria</taxon>
        <taxon>Desulfobacterales</taxon>
        <taxon>Desulfococcaceae</taxon>
        <taxon>Desulfonema</taxon>
    </lineage>
</organism>
<reference evidence="3" key="1">
    <citation type="journal article" date="2021" name="Microb. Physiol.">
        <title>Proteogenomic Insights into the Physiology of Marine, Sulfate-Reducing, Filamentous Desulfonema limicola and Desulfonema magnum.</title>
        <authorList>
            <person name="Schnaars V."/>
            <person name="Wohlbrand L."/>
            <person name="Scheve S."/>
            <person name="Hinrichs C."/>
            <person name="Reinhardt R."/>
            <person name="Rabus R."/>
        </authorList>
    </citation>
    <scope>NUCLEOTIDE SEQUENCE</scope>
    <source>
        <strain evidence="3">5ac10</strain>
    </source>
</reference>
<keyword evidence="4" id="KW-1185">Reference proteome</keyword>
<evidence type="ECO:0000259" key="2">
    <source>
        <dbReference type="Pfam" id="PF12770"/>
    </source>
</evidence>
<keyword evidence="1" id="KW-0802">TPR repeat</keyword>
<dbReference type="Pfam" id="PF12770">
    <property type="entry name" value="CHAT"/>
    <property type="match status" value="1"/>
</dbReference>
<dbReference type="SUPFAM" id="SSF48452">
    <property type="entry name" value="TPR-like"/>
    <property type="match status" value="5"/>
</dbReference>
<dbReference type="InterPro" id="IPR024983">
    <property type="entry name" value="CHAT_dom"/>
</dbReference>
<dbReference type="Gene3D" id="1.25.40.10">
    <property type="entry name" value="Tetratricopeptide repeat domain"/>
    <property type="match status" value="6"/>
</dbReference>
<evidence type="ECO:0000313" key="3">
    <source>
        <dbReference type="EMBL" id="QTA82099.1"/>
    </source>
</evidence>
<dbReference type="InterPro" id="IPR011990">
    <property type="entry name" value="TPR-like_helical_dom_sf"/>
</dbReference>
<feature type="repeat" description="TPR" evidence="1">
    <location>
        <begin position="364"/>
        <end position="397"/>
    </location>
</feature>
<dbReference type="PANTHER" id="PTHR10098">
    <property type="entry name" value="RAPSYN-RELATED"/>
    <property type="match status" value="1"/>
</dbReference>
<name>A0A975BAM9_9BACT</name>
<proteinExistence type="predicted"/>
<dbReference type="PROSITE" id="PS50293">
    <property type="entry name" value="TPR_REGION"/>
    <property type="match status" value="1"/>
</dbReference>
<feature type="repeat" description="TPR" evidence="1">
    <location>
        <begin position="1410"/>
        <end position="1443"/>
    </location>
</feature>
<feature type="domain" description="CHAT" evidence="2">
    <location>
        <begin position="1897"/>
        <end position="2162"/>
    </location>
</feature>
<evidence type="ECO:0000256" key="1">
    <source>
        <dbReference type="PROSITE-ProRule" id="PRU00339"/>
    </source>
</evidence>
<dbReference type="Pfam" id="PF13374">
    <property type="entry name" value="TPR_10"/>
    <property type="match status" value="1"/>
</dbReference>
<dbReference type="PROSITE" id="PS50005">
    <property type="entry name" value="TPR"/>
    <property type="match status" value="6"/>
</dbReference>
<feature type="repeat" description="TPR" evidence="1">
    <location>
        <begin position="184"/>
        <end position="217"/>
    </location>
</feature>
<accession>A0A975BAM9</accession>
<dbReference type="EMBL" id="CP061799">
    <property type="protein sequence ID" value="QTA82099.1"/>
    <property type="molecule type" value="Genomic_DNA"/>
</dbReference>
<dbReference type="KEGG" id="dli:dnl_44630"/>
<evidence type="ECO:0000313" key="4">
    <source>
        <dbReference type="Proteomes" id="UP000663720"/>
    </source>
</evidence>
<feature type="repeat" description="TPR" evidence="1">
    <location>
        <begin position="1537"/>
        <end position="1570"/>
    </location>
</feature>
<gene>
    <name evidence="3" type="ORF">dnl_44630</name>
</gene>
<dbReference type="RefSeq" id="WP_207688060.1">
    <property type="nucleotide sequence ID" value="NZ_CP061799.1"/>
</dbReference>
<dbReference type="Pfam" id="PF13424">
    <property type="entry name" value="TPR_12"/>
    <property type="match status" value="3"/>
</dbReference>
<protein>
    <submittedName>
        <fullName evidence="3">Tetratricopeptide repeat-containing protein</fullName>
    </submittedName>
</protein>
<feature type="repeat" description="TPR" evidence="1">
    <location>
        <begin position="144"/>
        <end position="177"/>
    </location>
</feature>
<dbReference type="Proteomes" id="UP000663720">
    <property type="component" value="Chromosome"/>
</dbReference>